<feature type="domain" description="Ig-like" evidence="10">
    <location>
        <begin position="17"/>
        <end position="138"/>
    </location>
</feature>
<feature type="signal peptide" evidence="9">
    <location>
        <begin position="1"/>
        <end position="20"/>
    </location>
</feature>
<evidence type="ECO:0000256" key="1">
    <source>
        <dbReference type="ARBA" id="ARBA00004479"/>
    </source>
</evidence>
<dbReference type="Proteomes" id="UP000287033">
    <property type="component" value="Unassembled WGS sequence"/>
</dbReference>
<keyword evidence="5" id="KW-0472">Membrane</keyword>
<sequence>MDLLLLLSSLIFCGICSTLAIGVYTPKSLVVKEGMELRLDCKLEYQTDIQQHNIKLEWLHSSDSDTEEVLIFFHYQNLSVIAQETVFFPRLQWVGDIGQSNGSILITDVECSDSGYFTCDMRIPRSSSGIYRSRIDLTVLCEDPAGEINLFTNHQDTERYVTVTNRNPRQIERQNKVMDEVISKDSKTGEEETYVTMHSILRVKTPDDLPKPIVVNAPVPGEHPHPVLSTDFLENHRKF</sequence>
<keyword evidence="7" id="KW-0325">Glycoprotein</keyword>
<dbReference type="InterPro" id="IPR003599">
    <property type="entry name" value="Ig_sub"/>
</dbReference>
<dbReference type="Pfam" id="PF07686">
    <property type="entry name" value="V-set"/>
    <property type="match status" value="1"/>
</dbReference>
<dbReference type="InterPro" id="IPR000920">
    <property type="entry name" value="Myelin_P0-rel"/>
</dbReference>
<feature type="chain" id="PRO_5019343133" description="Ig-like domain-containing protein" evidence="9">
    <location>
        <begin position="21"/>
        <end position="239"/>
    </location>
</feature>
<proteinExistence type="predicted"/>
<gene>
    <name evidence="11" type="ORF">chiPu_0004648</name>
</gene>
<evidence type="ECO:0000313" key="11">
    <source>
        <dbReference type="EMBL" id="GCC26233.1"/>
    </source>
</evidence>
<evidence type="ECO:0000256" key="2">
    <source>
        <dbReference type="ARBA" id="ARBA00022692"/>
    </source>
</evidence>
<evidence type="ECO:0000256" key="3">
    <source>
        <dbReference type="ARBA" id="ARBA00022729"/>
    </source>
</evidence>
<dbReference type="EMBL" id="BEZZ01000115">
    <property type="protein sequence ID" value="GCC26233.1"/>
    <property type="molecule type" value="Genomic_DNA"/>
</dbReference>
<evidence type="ECO:0000256" key="8">
    <source>
        <dbReference type="ARBA" id="ARBA00023319"/>
    </source>
</evidence>
<evidence type="ECO:0000256" key="4">
    <source>
        <dbReference type="ARBA" id="ARBA00022989"/>
    </source>
</evidence>
<accession>A0A401S759</accession>
<dbReference type="InterPro" id="IPR013106">
    <property type="entry name" value="Ig_V-set"/>
</dbReference>
<keyword evidence="4" id="KW-1133">Transmembrane helix</keyword>
<keyword evidence="8" id="KW-0393">Immunoglobulin domain</keyword>
<comment type="caution">
    <text evidence="11">The sequence shown here is derived from an EMBL/GenBank/DDBJ whole genome shotgun (WGS) entry which is preliminary data.</text>
</comment>
<evidence type="ECO:0000256" key="5">
    <source>
        <dbReference type="ARBA" id="ARBA00023136"/>
    </source>
</evidence>
<name>A0A401S759_CHIPU</name>
<evidence type="ECO:0000259" key="10">
    <source>
        <dbReference type="PROSITE" id="PS50835"/>
    </source>
</evidence>
<dbReference type="SMART" id="SM00409">
    <property type="entry name" value="IG"/>
    <property type="match status" value="1"/>
</dbReference>
<dbReference type="InterPro" id="IPR036179">
    <property type="entry name" value="Ig-like_dom_sf"/>
</dbReference>
<dbReference type="OrthoDB" id="7225082at2759"/>
<keyword evidence="2" id="KW-0812">Transmembrane</keyword>
<dbReference type="AlphaFoldDB" id="A0A401S759"/>
<dbReference type="PROSITE" id="PS50835">
    <property type="entry name" value="IG_LIKE"/>
    <property type="match status" value="1"/>
</dbReference>
<keyword evidence="12" id="KW-1185">Reference proteome</keyword>
<dbReference type="SUPFAM" id="SSF48726">
    <property type="entry name" value="Immunoglobulin"/>
    <property type="match status" value="1"/>
</dbReference>
<protein>
    <recommendedName>
        <fullName evidence="10">Ig-like domain-containing protein</fullName>
    </recommendedName>
</protein>
<evidence type="ECO:0000256" key="7">
    <source>
        <dbReference type="ARBA" id="ARBA00023180"/>
    </source>
</evidence>
<evidence type="ECO:0000256" key="6">
    <source>
        <dbReference type="ARBA" id="ARBA00023157"/>
    </source>
</evidence>
<dbReference type="PANTHER" id="PTHR13869:SF24">
    <property type="entry name" value="BASEMENT MEMBRANE-SPECIFIC HEPARAN SULFATE PROTEOGLYCAN CORE PROTEIN-LIKE"/>
    <property type="match status" value="1"/>
</dbReference>
<comment type="subcellular location">
    <subcellularLocation>
        <location evidence="1">Membrane</location>
        <topology evidence="1">Single-pass type I membrane protein</topology>
    </subcellularLocation>
</comment>
<evidence type="ECO:0000256" key="9">
    <source>
        <dbReference type="SAM" id="SignalP"/>
    </source>
</evidence>
<keyword evidence="6" id="KW-1015">Disulfide bond</keyword>
<dbReference type="InterPro" id="IPR013783">
    <property type="entry name" value="Ig-like_fold"/>
</dbReference>
<dbReference type="GO" id="GO:0005886">
    <property type="term" value="C:plasma membrane"/>
    <property type="evidence" value="ECO:0007669"/>
    <property type="project" value="TreeGrafter"/>
</dbReference>
<keyword evidence="3 9" id="KW-0732">Signal</keyword>
<dbReference type="InterPro" id="IPR007110">
    <property type="entry name" value="Ig-like_dom"/>
</dbReference>
<evidence type="ECO:0000313" key="12">
    <source>
        <dbReference type="Proteomes" id="UP000287033"/>
    </source>
</evidence>
<organism evidence="11 12">
    <name type="scientific">Chiloscyllium punctatum</name>
    <name type="common">Brownbanded bambooshark</name>
    <name type="synonym">Hemiscyllium punctatum</name>
    <dbReference type="NCBI Taxonomy" id="137246"/>
    <lineage>
        <taxon>Eukaryota</taxon>
        <taxon>Metazoa</taxon>
        <taxon>Chordata</taxon>
        <taxon>Craniata</taxon>
        <taxon>Vertebrata</taxon>
        <taxon>Chondrichthyes</taxon>
        <taxon>Elasmobranchii</taxon>
        <taxon>Galeomorphii</taxon>
        <taxon>Galeoidea</taxon>
        <taxon>Orectolobiformes</taxon>
        <taxon>Hemiscylliidae</taxon>
        <taxon>Chiloscyllium</taxon>
    </lineage>
</organism>
<dbReference type="Gene3D" id="2.60.40.10">
    <property type="entry name" value="Immunoglobulins"/>
    <property type="match status" value="1"/>
</dbReference>
<dbReference type="PANTHER" id="PTHR13869">
    <property type="entry name" value="MYELIN P0 RELATED"/>
    <property type="match status" value="1"/>
</dbReference>
<dbReference type="STRING" id="137246.A0A401S759"/>
<reference evidence="11 12" key="1">
    <citation type="journal article" date="2018" name="Nat. Ecol. Evol.">
        <title>Shark genomes provide insights into elasmobranch evolution and the origin of vertebrates.</title>
        <authorList>
            <person name="Hara Y"/>
            <person name="Yamaguchi K"/>
            <person name="Onimaru K"/>
            <person name="Kadota M"/>
            <person name="Koyanagi M"/>
            <person name="Keeley SD"/>
            <person name="Tatsumi K"/>
            <person name="Tanaka K"/>
            <person name="Motone F"/>
            <person name="Kageyama Y"/>
            <person name="Nozu R"/>
            <person name="Adachi N"/>
            <person name="Nishimura O"/>
            <person name="Nakagawa R"/>
            <person name="Tanegashima C"/>
            <person name="Kiyatake I"/>
            <person name="Matsumoto R"/>
            <person name="Murakumo K"/>
            <person name="Nishida K"/>
            <person name="Terakita A"/>
            <person name="Kuratani S"/>
            <person name="Sato K"/>
            <person name="Hyodo S Kuraku.S."/>
        </authorList>
    </citation>
    <scope>NUCLEOTIDE SEQUENCE [LARGE SCALE GENOMIC DNA]</scope>
</reference>